<accession>A0ABW1VAV0</accession>
<feature type="domain" description="HTH iclR-type" evidence="2">
    <location>
        <begin position="31"/>
        <end position="71"/>
    </location>
</feature>
<comment type="similarity">
    <text evidence="1">Belongs to the ROK (NagC/XylR) family.</text>
</comment>
<dbReference type="EMBL" id="JBHSTP010000001">
    <property type="protein sequence ID" value="MFC6355176.1"/>
    <property type="molecule type" value="Genomic_DNA"/>
</dbReference>
<evidence type="ECO:0000256" key="1">
    <source>
        <dbReference type="ARBA" id="ARBA00006479"/>
    </source>
</evidence>
<name>A0ABW1VAV0_9MICO</name>
<keyword evidence="4" id="KW-1185">Reference proteome</keyword>
<dbReference type="InterPro" id="IPR043129">
    <property type="entry name" value="ATPase_NBD"/>
</dbReference>
<sequence length="405" mass="43088">MEFLRGRHWQMPPAVSSGQLETRRRNLRAALQLVVENDGRMTRAEIARRSGLTSATVSSLLSELIQNGYVRDGRLAASTGGKPATTLNIDRKRHSILVIVLRPLLLHGAILDLAGDMVVDVVEHLTTRVTPETVAGFAARLMDESNHEVLGVGLQIPGTTNHGRVIESVQLGWHEEPITDLVQAAVGAPCIAINDADAEALAESVSSPDAGRSCLFVHLGEGIGAAIVHDGKLMLGPTGRVGEIGHVRVVYEGSRNVCRCGLTGCLESTSSLSAMLGPAFRDEADLDEIRALAATTDANERLSDGARALARAIRLICATLDIGDVIIGGAAPALGDTFITDITDDLETYPAHGTQAITVRYAQSKNPFQGIGQHALRELLGIRWAAPTVGEDSPTFRETASRETA</sequence>
<dbReference type="Gene3D" id="1.10.10.10">
    <property type="entry name" value="Winged helix-like DNA-binding domain superfamily/Winged helix DNA-binding domain"/>
    <property type="match status" value="1"/>
</dbReference>
<dbReference type="Proteomes" id="UP001596306">
    <property type="component" value="Unassembled WGS sequence"/>
</dbReference>
<dbReference type="PANTHER" id="PTHR18964:SF149">
    <property type="entry name" value="BIFUNCTIONAL UDP-N-ACETYLGLUCOSAMINE 2-EPIMERASE_N-ACETYLMANNOSAMINE KINASE"/>
    <property type="match status" value="1"/>
</dbReference>
<protein>
    <submittedName>
        <fullName evidence="3">ROK family protein</fullName>
    </submittedName>
</protein>
<comment type="caution">
    <text evidence="3">The sequence shown here is derived from an EMBL/GenBank/DDBJ whole genome shotgun (WGS) entry which is preliminary data.</text>
</comment>
<dbReference type="SUPFAM" id="SSF53067">
    <property type="entry name" value="Actin-like ATPase domain"/>
    <property type="match status" value="2"/>
</dbReference>
<dbReference type="PROSITE" id="PS01125">
    <property type="entry name" value="ROK"/>
    <property type="match status" value="1"/>
</dbReference>
<dbReference type="InterPro" id="IPR036390">
    <property type="entry name" value="WH_DNA-bd_sf"/>
</dbReference>
<dbReference type="InterPro" id="IPR000600">
    <property type="entry name" value="ROK"/>
</dbReference>
<dbReference type="InterPro" id="IPR049874">
    <property type="entry name" value="ROK_cs"/>
</dbReference>
<evidence type="ECO:0000313" key="4">
    <source>
        <dbReference type="Proteomes" id="UP001596306"/>
    </source>
</evidence>
<dbReference type="InterPro" id="IPR005471">
    <property type="entry name" value="Tscrpt_reg_IclR_N"/>
</dbReference>
<dbReference type="PANTHER" id="PTHR18964">
    <property type="entry name" value="ROK (REPRESSOR, ORF, KINASE) FAMILY"/>
    <property type="match status" value="1"/>
</dbReference>
<evidence type="ECO:0000259" key="2">
    <source>
        <dbReference type="Pfam" id="PF09339"/>
    </source>
</evidence>
<gene>
    <name evidence="3" type="ORF">ACFQB0_03510</name>
</gene>
<dbReference type="RefSeq" id="WP_386727634.1">
    <property type="nucleotide sequence ID" value="NZ_JBHSTP010000001.1"/>
</dbReference>
<dbReference type="InterPro" id="IPR036388">
    <property type="entry name" value="WH-like_DNA-bd_sf"/>
</dbReference>
<proteinExistence type="inferred from homology"/>
<evidence type="ECO:0000313" key="3">
    <source>
        <dbReference type="EMBL" id="MFC6355176.1"/>
    </source>
</evidence>
<reference evidence="4" key="1">
    <citation type="journal article" date="2019" name="Int. J. Syst. Evol. Microbiol.">
        <title>The Global Catalogue of Microorganisms (GCM) 10K type strain sequencing project: providing services to taxonomists for standard genome sequencing and annotation.</title>
        <authorList>
            <consortium name="The Broad Institute Genomics Platform"/>
            <consortium name="The Broad Institute Genome Sequencing Center for Infectious Disease"/>
            <person name="Wu L."/>
            <person name="Ma J."/>
        </authorList>
    </citation>
    <scope>NUCLEOTIDE SEQUENCE [LARGE SCALE GENOMIC DNA]</scope>
    <source>
        <strain evidence="4">CCUG 43304</strain>
    </source>
</reference>
<dbReference type="SUPFAM" id="SSF46785">
    <property type="entry name" value="Winged helix' DNA-binding domain"/>
    <property type="match status" value="1"/>
</dbReference>
<dbReference type="Pfam" id="PF09339">
    <property type="entry name" value="HTH_IclR"/>
    <property type="match status" value="1"/>
</dbReference>
<organism evidence="3 4">
    <name type="scientific">Luethyella okanaganae</name>
    <dbReference type="NCBI Taxonomy" id="69372"/>
    <lineage>
        <taxon>Bacteria</taxon>
        <taxon>Bacillati</taxon>
        <taxon>Actinomycetota</taxon>
        <taxon>Actinomycetes</taxon>
        <taxon>Micrococcales</taxon>
        <taxon>Microbacteriaceae</taxon>
        <taxon>Luethyella</taxon>
    </lineage>
</organism>
<dbReference type="Pfam" id="PF00480">
    <property type="entry name" value="ROK"/>
    <property type="match status" value="1"/>
</dbReference>
<dbReference type="Gene3D" id="3.30.420.40">
    <property type="match status" value="2"/>
</dbReference>